<protein>
    <submittedName>
        <fullName evidence="1">Uncharacterized protein</fullName>
    </submittedName>
</protein>
<reference evidence="1 2" key="1">
    <citation type="journal article" date="2019" name="Microbiol. Resour. Announc.">
        <title>High-quality draft genome sequence of Fusarium oxysporum f. sp. cubense strain 160527, a causal agent of Panama disease.</title>
        <authorList>
            <person name="Asai S."/>
            <person name="Ayukawa Y."/>
            <person name="Gan P."/>
            <person name="Masuda S."/>
            <person name="Komatsu K."/>
            <person name="Shirasu K."/>
            <person name="Arie T."/>
        </authorList>
    </citation>
    <scope>NUCLEOTIDE SEQUENCE [LARGE SCALE GENOMIC DNA]</scope>
    <source>
        <strain evidence="1 2">160527</strain>
    </source>
</reference>
<proteinExistence type="predicted"/>
<evidence type="ECO:0000313" key="1">
    <source>
        <dbReference type="EMBL" id="TVY79621.1"/>
    </source>
</evidence>
<name>A0A559LW63_FUSOC</name>
<comment type="caution">
    <text evidence="1">The sequence shown here is derived from an EMBL/GenBank/DDBJ whole genome shotgun (WGS) entry which is preliminary data.</text>
</comment>
<sequence>MESFNWFFDKDRYTVYKTFKHDSSVVYRMTTWTNLIAYTASWVTPTKVNVIFLKVQGNTSFTDAYDALSRAGLKLDPSSRNGLDGSVGAMVSQKVQLWNTVNGKYIKTFCTKNLDQVEIAVEEIGHLRIFYIVWEPDRSREPRTAGFREFAASNFKAQLTHAEWEKALRGPIKWFGKHLLELESDD</sequence>
<evidence type="ECO:0000313" key="2">
    <source>
        <dbReference type="Proteomes" id="UP000320707"/>
    </source>
</evidence>
<organism evidence="1 2">
    <name type="scientific">Fusarium oxysporum f. sp. cubense</name>
    <dbReference type="NCBI Taxonomy" id="61366"/>
    <lineage>
        <taxon>Eukaryota</taxon>
        <taxon>Fungi</taxon>
        <taxon>Dikarya</taxon>
        <taxon>Ascomycota</taxon>
        <taxon>Pezizomycotina</taxon>
        <taxon>Sordariomycetes</taxon>
        <taxon>Hypocreomycetidae</taxon>
        <taxon>Hypocreales</taxon>
        <taxon>Nectriaceae</taxon>
        <taxon>Fusarium</taxon>
        <taxon>Fusarium oxysporum species complex</taxon>
    </lineage>
</organism>
<dbReference type="Proteomes" id="UP000320707">
    <property type="component" value="Unassembled WGS sequence"/>
</dbReference>
<gene>
    <name evidence="1" type="ORF">Focb16_v008169</name>
</gene>
<dbReference type="AlphaFoldDB" id="A0A559LW63"/>
<accession>A0A559LW63</accession>
<dbReference type="EMBL" id="SRMI01000001">
    <property type="protein sequence ID" value="TVY79621.1"/>
    <property type="molecule type" value="Genomic_DNA"/>
</dbReference>